<evidence type="ECO:0000256" key="7">
    <source>
        <dbReference type="ARBA" id="ARBA00047899"/>
    </source>
</evidence>
<evidence type="ECO:0000256" key="8">
    <source>
        <dbReference type="ARBA" id="ARBA00048679"/>
    </source>
</evidence>
<dbReference type="PROSITE" id="PS00107">
    <property type="entry name" value="PROTEIN_KINASE_ATP"/>
    <property type="match status" value="1"/>
</dbReference>
<feature type="compositionally biased region" description="Low complexity" evidence="10">
    <location>
        <begin position="73"/>
        <end position="83"/>
    </location>
</feature>
<feature type="compositionally biased region" description="Polar residues" evidence="10">
    <location>
        <begin position="46"/>
        <end position="65"/>
    </location>
</feature>
<dbReference type="InterPro" id="IPR000719">
    <property type="entry name" value="Prot_kinase_dom"/>
</dbReference>
<accession>A0ABR3PQU6</accession>
<dbReference type="PROSITE" id="PS00108">
    <property type="entry name" value="PROTEIN_KINASE_ST"/>
    <property type="match status" value="1"/>
</dbReference>
<evidence type="ECO:0000256" key="6">
    <source>
        <dbReference type="ARBA" id="ARBA00022840"/>
    </source>
</evidence>
<evidence type="ECO:0000256" key="2">
    <source>
        <dbReference type="ARBA" id="ARBA00022527"/>
    </source>
</evidence>
<feature type="binding site" evidence="9">
    <location>
        <position position="237"/>
    </location>
    <ligand>
        <name>ATP</name>
        <dbReference type="ChEBI" id="CHEBI:30616"/>
    </ligand>
</feature>
<proteinExistence type="predicted"/>
<name>A0ABR3PQU6_9PEZI</name>
<evidence type="ECO:0000259" key="11">
    <source>
        <dbReference type="PROSITE" id="PS50011"/>
    </source>
</evidence>
<evidence type="ECO:0000256" key="3">
    <source>
        <dbReference type="ARBA" id="ARBA00022679"/>
    </source>
</evidence>
<dbReference type="InterPro" id="IPR011009">
    <property type="entry name" value="Kinase-like_dom_sf"/>
</dbReference>
<dbReference type="InterPro" id="IPR017441">
    <property type="entry name" value="Protein_kinase_ATP_BS"/>
</dbReference>
<keyword evidence="5" id="KW-0418">Kinase</keyword>
<dbReference type="RefSeq" id="XP_069204427.1">
    <property type="nucleotide sequence ID" value="XM_069340910.1"/>
</dbReference>
<dbReference type="Pfam" id="PF00069">
    <property type="entry name" value="Pkinase"/>
    <property type="match status" value="1"/>
</dbReference>
<reference evidence="12 13" key="1">
    <citation type="submission" date="2024-07" db="EMBL/GenBank/DDBJ databases">
        <title>Draft sequence of the Neodothiora populina.</title>
        <authorList>
            <person name="Drown D.D."/>
            <person name="Schuette U.S."/>
            <person name="Buechlein A.B."/>
            <person name="Rusch D.R."/>
            <person name="Winton L.W."/>
            <person name="Adams G.A."/>
        </authorList>
    </citation>
    <scope>NUCLEOTIDE SEQUENCE [LARGE SCALE GENOMIC DNA]</scope>
    <source>
        <strain evidence="12 13">CPC 39397</strain>
    </source>
</reference>
<dbReference type="Proteomes" id="UP001562354">
    <property type="component" value="Unassembled WGS sequence"/>
</dbReference>
<dbReference type="SUPFAM" id="SSF56112">
    <property type="entry name" value="Protein kinase-like (PK-like)"/>
    <property type="match status" value="1"/>
</dbReference>
<keyword evidence="4 9" id="KW-0547">Nucleotide-binding</keyword>
<evidence type="ECO:0000256" key="5">
    <source>
        <dbReference type="ARBA" id="ARBA00022777"/>
    </source>
</evidence>
<comment type="catalytic activity">
    <reaction evidence="7">
        <text>L-threonyl-[protein] + ATP = O-phospho-L-threonyl-[protein] + ADP + H(+)</text>
        <dbReference type="Rhea" id="RHEA:46608"/>
        <dbReference type="Rhea" id="RHEA-COMP:11060"/>
        <dbReference type="Rhea" id="RHEA-COMP:11605"/>
        <dbReference type="ChEBI" id="CHEBI:15378"/>
        <dbReference type="ChEBI" id="CHEBI:30013"/>
        <dbReference type="ChEBI" id="CHEBI:30616"/>
        <dbReference type="ChEBI" id="CHEBI:61977"/>
        <dbReference type="ChEBI" id="CHEBI:456216"/>
        <dbReference type="EC" id="2.7.11.1"/>
    </reaction>
</comment>
<dbReference type="Gene3D" id="1.10.510.10">
    <property type="entry name" value="Transferase(Phosphotransferase) domain 1"/>
    <property type="match status" value="1"/>
</dbReference>
<evidence type="ECO:0000256" key="9">
    <source>
        <dbReference type="PROSITE-ProRule" id="PRU10141"/>
    </source>
</evidence>
<dbReference type="EC" id="2.7.11.1" evidence="1"/>
<dbReference type="InterPro" id="IPR008271">
    <property type="entry name" value="Ser/Thr_kinase_AS"/>
</dbReference>
<comment type="catalytic activity">
    <reaction evidence="8">
        <text>L-seryl-[protein] + ATP = O-phospho-L-seryl-[protein] + ADP + H(+)</text>
        <dbReference type="Rhea" id="RHEA:17989"/>
        <dbReference type="Rhea" id="RHEA-COMP:9863"/>
        <dbReference type="Rhea" id="RHEA-COMP:11604"/>
        <dbReference type="ChEBI" id="CHEBI:15378"/>
        <dbReference type="ChEBI" id="CHEBI:29999"/>
        <dbReference type="ChEBI" id="CHEBI:30616"/>
        <dbReference type="ChEBI" id="CHEBI:83421"/>
        <dbReference type="ChEBI" id="CHEBI:456216"/>
        <dbReference type="EC" id="2.7.11.1"/>
    </reaction>
</comment>
<evidence type="ECO:0000256" key="10">
    <source>
        <dbReference type="SAM" id="MobiDB-lite"/>
    </source>
</evidence>
<sequence length="548" mass="61080">MPESAGKQMSALDALNALESQRKTTATTAIKPPRSSTFNGVGAPKQLSSGPRTPTDLGSGSTTPKKATGNVDSSAASSTTSSTENVLKWAGSLNPVKRPTADNNNSKRPGLGESGRGRSRLTFSNLSYRYRQPEAENNRSRRRSHSAESSNRYEGSKLGILSSSSQRSAAAGTGTKSRRLSSALPPDFLVDTCPLEKEYTSIHLIRKRKERIGEGGFAHVILMRRKGGARNEFYAVKQFRAPQQGELIKDYVNKIKSEYSIGHSCDHENIIKCLRLCNKDEQWSQVMEYCDAGSLYDILDHKLLNDMGAIHCIFKQLLRGVEYLHSHGIAHRDIKPENLLLTRTGCLKIIDFGLSEVFSGLHPGMRGGGECGVDMGEVRLSSPALYGSEPYKSPEVEAAKVDFDPRGLDVWSCAIILVVMIFKRHPWVRADESDPRFKKYVVGWKEWSEHHPDGILTWDSEDYPQCGPIFRALNSMSIERMLMKMLHPEPPKRISIKEALETQVLQDWECCQDGRCEVQHTHVPLKEHESTGKLHKLLHRDRGAESPV</sequence>
<evidence type="ECO:0000313" key="12">
    <source>
        <dbReference type="EMBL" id="KAL1311578.1"/>
    </source>
</evidence>
<dbReference type="PANTHER" id="PTHR24343:SF191">
    <property type="entry name" value="SERINE_THREONINE PROTEIN KINASE"/>
    <property type="match status" value="1"/>
</dbReference>
<organism evidence="12 13">
    <name type="scientific">Neodothiora populina</name>
    <dbReference type="NCBI Taxonomy" id="2781224"/>
    <lineage>
        <taxon>Eukaryota</taxon>
        <taxon>Fungi</taxon>
        <taxon>Dikarya</taxon>
        <taxon>Ascomycota</taxon>
        <taxon>Pezizomycotina</taxon>
        <taxon>Dothideomycetes</taxon>
        <taxon>Dothideomycetidae</taxon>
        <taxon>Dothideales</taxon>
        <taxon>Dothioraceae</taxon>
        <taxon>Neodothiora</taxon>
    </lineage>
</organism>
<gene>
    <name evidence="12" type="ORF">AAFC00_001695</name>
</gene>
<evidence type="ECO:0000313" key="13">
    <source>
        <dbReference type="Proteomes" id="UP001562354"/>
    </source>
</evidence>
<evidence type="ECO:0000256" key="1">
    <source>
        <dbReference type="ARBA" id="ARBA00012513"/>
    </source>
</evidence>
<keyword evidence="2" id="KW-0723">Serine/threonine-protein kinase</keyword>
<dbReference type="GeneID" id="95975398"/>
<keyword evidence="3" id="KW-0808">Transferase</keyword>
<dbReference type="EMBL" id="JBFMKM010000001">
    <property type="protein sequence ID" value="KAL1311578.1"/>
    <property type="molecule type" value="Genomic_DNA"/>
</dbReference>
<keyword evidence="13" id="KW-1185">Reference proteome</keyword>
<keyword evidence="6 9" id="KW-0067">ATP-binding</keyword>
<feature type="region of interest" description="Disordered" evidence="10">
    <location>
        <begin position="1"/>
        <end position="181"/>
    </location>
</feature>
<feature type="domain" description="Protein kinase" evidence="11">
    <location>
        <begin position="206"/>
        <end position="505"/>
    </location>
</feature>
<dbReference type="PROSITE" id="PS50011">
    <property type="entry name" value="PROTEIN_KINASE_DOM"/>
    <property type="match status" value="1"/>
</dbReference>
<feature type="compositionally biased region" description="Polar residues" evidence="10">
    <location>
        <begin position="23"/>
        <end position="39"/>
    </location>
</feature>
<comment type="caution">
    <text evidence="12">The sequence shown here is derived from an EMBL/GenBank/DDBJ whole genome shotgun (WGS) entry which is preliminary data.</text>
</comment>
<dbReference type="PANTHER" id="PTHR24343">
    <property type="entry name" value="SERINE/THREONINE KINASE"/>
    <property type="match status" value="1"/>
</dbReference>
<evidence type="ECO:0000256" key="4">
    <source>
        <dbReference type="ARBA" id="ARBA00022741"/>
    </source>
</evidence>
<dbReference type="SMART" id="SM00220">
    <property type="entry name" value="S_TKc"/>
    <property type="match status" value="1"/>
</dbReference>
<protein>
    <recommendedName>
        <fullName evidence="1">non-specific serine/threonine protein kinase</fullName>
        <ecNumber evidence="1">2.7.11.1</ecNumber>
    </recommendedName>
</protein>